<keyword evidence="2" id="KW-1185">Reference proteome</keyword>
<proteinExistence type="predicted"/>
<evidence type="ECO:0000313" key="2">
    <source>
        <dbReference type="Proteomes" id="UP000789901"/>
    </source>
</evidence>
<accession>A0ABN7UXQ0</accession>
<protein>
    <submittedName>
        <fullName evidence="1">35539_t:CDS:1</fullName>
    </submittedName>
</protein>
<reference evidence="1 2" key="1">
    <citation type="submission" date="2021-06" db="EMBL/GenBank/DDBJ databases">
        <authorList>
            <person name="Kallberg Y."/>
            <person name="Tangrot J."/>
            <person name="Rosling A."/>
        </authorList>
    </citation>
    <scope>NUCLEOTIDE SEQUENCE [LARGE SCALE GENOMIC DNA]</scope>
    <source>
        <strain evidence="1 2">120-4 pot B 10/14</strain>
    </source>
</reference>
<name>A0ABN7UXQ0_GIGMA</name>
<evidence type="ECO:0000313" key="1">
    <source>
        <dbReference type="EMBL" id="CAG8698120.1"/>
    </source>
</evidence>
<comment type="caution">
    <text evidence="1">The sequence shown here is derived from an EMBL/GenBank/DDBJ whole genome shotgun (WGS) entry which is preliminary data.</text>
</comment>
<sequence length="110" mass="12868">MRFRTSKLRIFKEIIKINAEQFKEFMEMMTRSLESQNGRSKLSDLKKRIDEMALNYAALTGKIKDALAIPKNKTSNSIEVYGPDRIISKFKRLVTRNYTPAWFGDKSEDK</sequence>
<organism evidence="1 2">
    <name type="scientific">Gigaspora margarita</name>
    <dbReference type="NCBI Taxonomy" id="4874"/>
    <lineage>
        <taxon>Eukaryota</taxon>
        <taxon>Fungi</taxon>
        <taxon>Fungi incertae sedis</taxon>
        <taxon>Mucoromycota</taxon>
        <taxon>Glomeromycotina</taxon>
        <taxon>Glomeromycetes</taxon>
        <taxon>Diversisporales</taxon>
        <taxon>Gigasporaceae</taxon>
        <taxon>Gigaspora</taxon>
    </lineage>
</organism>
<dbReference type="Proteomes" id="UP000789901">
    <property type="component" value="Unassembled WGS sequence"/>
</dbReference>
<dbReference type="EMBL" id="CAJVQB010007157">
    <property type="protein sequence ID" value="CAG8698120.1"/>
    <property type="molecule type" value="Genomic_DNA"/>
</dbReference>
<gene>
    <name evidence="1" type="ORF">GMARGA_LOCUS11947</name>
</gene>